<organism evidence="4">
    <name type="scientific">Schistocephalus solidus</name>
    <name type="common">Tapeworm</name>
    <dbReference type="NCBI Taxonomy" id="70667"/>
    <lineage>
        <taxon>Eukaryota</taxon>
        <taxon>Metazoa</taxon>
        <taxon>Spiralia</taxon>
        <taxon>Lophotrochozoa</taxon>
        <taxon>Platyhelminthes</taxon>
        <taxon>Cestoda</taxon>
        <taxon>Eucestoda</taxon>
        <taxon>Diphyllobothriidea</taxon>
        <taxon>Diphyllobothriidae</taxon>
        <taxon>Schistocephalus</taxon>
    </lineage>
</organism>
<gene>
    <name evidence="2" type="ORF">SSLN_LOCUS13714</name>
</gene>
<protein>
    <submittedName>
        <fullName evidence="2 4">Uncharacterized protein</fullName>
    </submittedName>
</protein>
<dbReference type="Proteomes" id="UP000275846">
    <property type="component" value="Unassembled WGS sequence"/>
</dbReference>
<evidence type="ECO:0000313" key="3">
    <source>
        <dbReference type="Proteomes" id="UP000275846"/>
    </source>
</evidence>
<keyword evidence="3" id="KW-1185">Reference proteome</keyword>
<feature type="region of interest" description="Disordered" evidence="1">
    <location>
        <begin position="95"/>
        <end position="114"/>
    </location>
</feature>
<dbReference type="WBParaSite" id="SSLN_0001422901-mRNA-1">
    <property type="protein sequence ID" value="SSLN_0001422901-mRNA-1"/>
    <property type="gene ID" value="SSLN_0001422901"/>
</dbReference>
<reference evidence="4" key="1">
    <citation type="submission" date="2016-06" db="UniProtKB">
        <authorList>
            <consortium name="WormBaseParasite"/>
        </authorList>
    </citation>
    <scope>IDENTIFICATION</scope>
</reference>
<proteinExistence type="predicted"/>
<evidence type="ECO:0000256" key="1">
    <source>
        <dbReference type="SAM" id="MobiDB-lite"/>
    </source>
</evidence>
<evidence type="ECO:0000313" key="4">
    <source>
        <dbReference type="WBParaSite" id="SSLN_0001422901-mRNA-1"/>
    </source>
</evidence>
<evidence type="ECO:0000313" key="2">
    <source>
        <dbReference type="EMBL" id="VDM00100.1"/>
    </source>
</evidence>
<accession>A0A183TB66</accession>
<name>A0A183TB66_SCHSO</name>
<dbReference type="OrthoDB" id="10447530at2759"/>
<dbReference type="EMBL" id="UYSU01038307">
    <property type="protein sequence ID" value="VDM00100.1"/>
    <property type="molecule type" value="Genomic_DNA"/>
</dbReference>
<sequence>MLKLEPHLGADEVVINPTIGITDYLGYQHVLSILPPEENIVKQLPAPRSRVPLRGLLPCPKAEEGVGQQETMFRTGSQKKEAVIVTASDILGTQHSSPRGTIWPDAGVEVTEDN</sequence>
<dbReference type="AlphaFoldDB" id="A0A183TB66"/>
<reference evidence="2 3" key="2">
    <citation type="submission" date="2018-11" db="EMBL/GenBank/DDBJ databases">
        <authorList>
            <consortium name="Pathogen Informatics"/>
        </authorList>
    </citation>
    <scope>NUCLEOTIDE SEQUENCE [LARGE SCALE GENOMIC DNA]</scope>
    <source>
        <strain evidence="2 3">NST_G2</strain>
    </source>
</reference>